<evidence type="ECO:0000313" key="2">
    <source>
        <dbReference type="EMBL" id="RKO69853.1"/>
    </source>
</evidence>
<evidence type="ECO:0000313" key="3">
    <source>
        <dbReference type="Proteomes" id="UP000282423"/>
    </source>
</evidence>
<keyword evidence="3" id="KW-1185">Reference proteome</keyword>
<reference evidence="2 3" key="1">
    <citation type="submission" date="2018-10" db="EMBL/GenBank/DDBJ databases">
        <title>Sphingobacterium sp. M05W1-28.</title>
        <authorList>
            <person name="Cai H."/>
        </authorList>
    </citation>
    <scope>NUCLEOTIDE SEQUENCE [LARGE SCALE GENOMIC DNA]</scope>
    <source>
        <strain evidence="2 3">M05W1-28</strain>
    </source>
</reference>
<dbReference type="EMBL" id="RBWS01000016">
    <property type="protein sequence ID" value="RKO69853.1"/>
    <property type="molecule type" value="Genomic_DNA"/>
</dbReference>
<dbReference type="OrthoDB" id="713971at2"/>
<proteinExistence type="predicted"/>
<keyword evidence="1" id="KW-0472">Membrane</keyword>
<keyword evidence="1" id="KW-1133">Transmembrane helix</keyword>
<evidence type="ECO:0000256" key="1">
    <source>
        <dbReference type="SAM" id="Phobius"/>
    </source>
</evidence>
<protein>
    <submittedName>
        <fullName evidence="2">Uncharacterized protein</fullName>
    </submittedName>
</protein>
<accession>A0A420VTZ2</accession>
<feature type="transmembrane region" description="Helical" evidence="1">
    <location>
        <begin position="7"/>
        <end position="23"/>
    </location>
</feature>
<feature type="transmembrane region" description="Helical" evidence="1">
    <location>
        <begin position="29"/>
        <end position="50"/>
    </location>
</feature>
<comment type="caution">
    <text evidence="2">The sequence shown here is derived from an EMBL/GenBank/DDBJ whole genome shotgun (WGS) entry which is preliminary data.</text>
</comment>
<name>A0A420VTZ2_9SPHI</name>
<sequence length="62" mass="6902">MEIIKAFITYLVTYAITYYGIKYSLSDHFLVITLNLGISALTAASITALLSTDLLKRNKNES</sequence>
<organism evidence="2 3">
    <name type="scientific">Sphingobacterium puteale</name>
    <dbReference type="NCBI Taxonomy" id="2420510"/>
    <lineage>
        <taxon>Bacteria</taxon>
        <taxon>Pseudomonadati</taxon>
        <taxon>Bacteroidota</taxon>
        <taxon>Sphingobacteriia</taxon>
        <taxon>Sphingobacteriales</taxon>
        <taxon>Sphingobacteriaceae</taxon>
        <taxon>Sphingobacterium</taxon>
    </lineage>
</organism>
<dbReference type="AlphaFoldDB" id="A0A420VTZ2"/>
<dbReference type="RefSeq" id="WP_121126005.1">
    <property type="nucleotide sequence ID" value="NZ_CP158959.1"/>
</dbReference>
<dbReference type="Proteomes" id="UP000282423">
    <property type="component" value="Unassembled WGS sequence"/>
</dbReference>
<gene>
    <name evidence="2" type="ORF">D7322_20030</name>
</gene>
<keyword evidence="1" id="KW-0812">Transmembrane</keyword>